<organism evidence="1">
    <name type="scientific">Mus musculus</name>
    <name type="common">Mouse</name>
    <dbReference type="NCBI Taxonomy" id="10090"/>
    <lineage>
        <taxon>Eukaryota</taxon>
        <taxon>Metazoa</taxon>
        <taxon>Chordata</taxon>
        <taxon>Craniata</taxon>
        <taxon>Vertebrata</taxon>
        <taxon>Euteleostomi</taxon>
        <taxon>Mammalia</taxon>
        <taxon>Eutheria</taxon>
        <taxon>Euarchontoglires</taxon>
        <taxon>Glires</taxon>
        <taxon>Rodentia</taxon>
        <taxon>Myomorpha</taxon>
        <taxon>Muroidea</taxon>
        <taxon>Muridae</taxon>
        <taxon>Murinae</taxon>
        <taxon>Mus</taxon>
        <taxon>Mus</taxon>
    </lineage>
</organism>
<proteinExistence type="evidence at transcript level"/>
<evidence type="ECO:0000313" key="1">
    <source>
        <dbReference type="EMBL" id="BAE25706.1"/>
    </source>
</evidence>
<reference evidence="1" key="1">
    <citation type="journal article" date="1999" name="Methods Enzymol.">
        <title>High-efficiency full-length cDNA cloning.</title>
        <authorList>
            <person name="Carninci P."/>
            <person name="Hayashizaki Y."/>
        </authorList>
    </citation>
    <scope>NUCLEOTIDE SEQUENCE</scope>
</reference>
<dbReference type="AlphaFoldDB" id="Q3UNP1"/>
<dbReference type="EMBL" id="AK144112">
    <property type="protein sequence ID" value="BAE25706.1"/>
    <property type="molecule type" value="mRNA"/>
</dbReference>
<protein>
    <submittedName>
        <fullName evidence="1">Uncharacterized protein</fullName>
    </submittedName>
</protein>
<reference evidence="1" key="8">
    <citation type="journal article" date="2005" name="Science">
        <title>Antisense Transcription in the Mammalian Transcriptome.</title>
        <authorList>
            <consortium name="RIKEN Genome Exploration Research Group and Genome Science Group (Genome Network Project Core Group) and the FANTOM Consortium"/>
        </authorList>
    </citation>
    <scope>NUCLEOTIDE SEQUENCE</scope>
</reference>
<reference evidence="1" key="2">
    <citation type="journal article" date="2000" name="Genome Res.">
        <title>Normalization and subtraction of cap-trapper-selected cDNAs to prepare full-length cDNA libraries for rapid discovery of new genes.</title>
        <authorList>
            <person name="Carninci P."/>
            <person name="Shibata Y."/>
            <person name="Hayatsu N."/>
            <person name="Sugahara Y."/>
            <person name="Shibata K."/>
            <person name="Itoh M."/>
            <person name="Konno H."/>
            <person name="Okazaki Y."/>
            <person name="Muramatsu M."/>
            <person name="Hayashizaki Y."/>
        </authorList>
    </citation>
    <scope>NUCLEOTIDE SEQUENCE</scope>
</reference>
<accession>Q3UNP1</accession>
<reference evidence="1" key="3">
    <citation type="journal article" date="2000" name="Genome Res.">
        <title>RIKEN integrated sequence analysis (RISA) system--384-format sequencing pipeline with 384 multicapillary sequencer.</title>
        <authorList>
            <person name="Shibata K."/>
            <person name="Itoh M."/>
            <person name="Aizawa K."/>
            <person name="Nagaoka S."/>
            <person name="Sasaki N."/>
            <person name="Carninci P."/>
            <person name="Konno H."/>
            <person name="Akiyama J."/>
            <person name="Nishi K."/>
            <person name="Kitsunai T."/>
            <person name="Tashiro H."/>
            <person name="Itoh M."/>
            <person name="Sumi N."/>
            <person name="Ishii Y."/>
            <person name="Nakamura S."/>
            <person name="Hazama M."/>
            <person name="Nishine T."/>
            <person name="Harada A."/>
            <person name="Yamamoto R."/>
            <person name="Matsumoto H."/>
            <person name="Sakaguchi S."/>
            <person name="Ikegami T."/>
            <person name="Kashiwagi K."/>
            <person name="Fujiwake S."/>
            <person name="Inoue K."/>
            <person name="Togawa Y."/>
            <person name="Izawa M."/>
            <person name="Ohara E."/>
            <person name="Watahiki M."/>
            <person name="Yoneda Y."/>
            <person name="Ishikawa T."/>
            <person name="Ozawa K."/>
            <person name="Tanaka T."/>
            <person name="Matsuura S."/>
            <person name="Kawai J."/>
            <person name="Okazaki Y."/>
            <person name="Muramatsu M."/>
            <person name="Inoue Y."/>
            <person name="Kira A."/>
            <person name="Hayashizaki Y."/>
        </authorList>
    </citation>
    <scope>NUCLEOTIDE SEQUENCE</scope>
</reference>
<sequence length="37" mass="4311">METPLCLCLLLLLGRAEFLLWTYVLFGSRVHFVSRVN</sequence>
<reference evidence="1" key="7">
    <citation type="journal article" date="2005" name="Science">
        <title>The Transcriptional Landscape of the Mammalian Genome.</title>
        <authorList>
            <consortium name="The FANTOM Consortium"/>
            <consortium name="Riken Genome Exploration Research Group and Genome Science Group (Genome Network Project Core Group)"/>
        </authorList>
    </citation>
    <scope>NUCLEOTIDE SEQUENCE</scope>
</reference>
<reference evidence="1" key="5">
    <citation type="journal article" date="2002" name="Nature">
        <title>Analysis of the mouse transcriptome based on functional annotation of 60,770 full-length cDNAs.</title>
        <authorList>
            <consortium name="The FANTOM Consortium and the RIKEN Genome Exploration Research Group Phase I and II Team"/>
        </authorList>
    </citation>
    <scope>NUCLEOTIDE SEQUENCE</scope>
</reference>
<reference evidence="1" key="6">
    <citation type="submission" date="2004-03" db="EMBL/GenBank/DDBJ databases">
        <authorList>
            <person name="Arakawa T."/>
            <person name="Carninci P."/>
            <person name="Fukuda S."/>
            <person name="Hashizume W."/>
            <person name="Hayashida K."/>
            <person name="Hori F."/>
            <person name="Iida J."/>
            <person name="Imamura K."/>
            <person name="Imotani K."/>
            <person name="Itoh M."/>
            <person name="Kanagawa S."/>
            <person name="Kawai J."/>
            <person name="Kojima M."/>
            <person name="Konno H."/>
            <person name="Murata M."/>
            <person name="Nakamura M."/>
            <person name="Ninomiya N."/>
            <person name="Nishiyori H."/>
            <person name="Nomura K."/>
            <person name="Ohno M."/>
            <person name="Sakazume N."/>
            <person name="Sano H."/>
            <person name="Sasaki D."/>
            <person name="Shibata K."/>
            <person name="Shiraki T."/>
            <person name="Tagami M."/>
            <person name="Tagami Y."/>
            <person name="Waki K."/>
            <person name="Watahiki A."/>
            <person name="Muramatsu M."/>
            <person name="Hayashizaki Y."/>
        </authorList>
    </citation>
    <scope>NUCLEOTIDE SEQUENCE</scope>
</reference>
<reference evidence="1" key="4">
    <citation type="journal article" date="2001" name="Nature">
        <title>Functional annotation of a full-length mouse cDNA collection.</title>
        <authorList>
            <consortium name="The RIKEN Genome Exploration Research Group Phase II Team and the FANTOM Consortium"/>
        </authorList>
    </citation>
    <scope>NUCLEOTIDE SEQUENCE</scope>
</reference>
<name>Q3UNP1_MOUSE</name>